<accession>A0ABT6N383</accession>
<reference evidence="2" key="1">
    <citation type="submission" date="2023-04" db="EMBL/GenBank/DDBJ databases">
        <title>Sphingomonas sp. MAHUQ-71 isolated from rice field.</title>
        <authorList>
            <person name="Huq M.A."/>
        </authorList>
    </citation>
    <scope>NUCLEOTIDE SEQUENCE</scope>
    <source>
        <strain evidence="2">MAHUQ-71</strain>
    </source>
</reference>
<sequence length="140" mass="14847">MRTIGTAIGIACIMATAASGRPVPPRWVAVGEHAEGGVVEVDAAHIVTAGGLTHGWWRIALAEPRADGTAREQNLDAIDCERRLTTSLEQIRTDAAGATLGHSREDVDAALRRLSPATPGTTGEIADRAICRLRPKPPRR</sequence>
<evidence type="ECO:0000259" key="1">
    <source>
        <dbReference type="Pfam" id="PF16747"/>
    </source>
</evidence>
<proteinExistence type="predicted"/>
<comment type="caution">
    <text evidence="2">The sequence shown here is derived from an EMBL/GenBank/DDBJ whole genome shotgun (WGS) entry which is preliminary data.</text>
</comment>
<gene>
    <name evidence="2" type="ORF">QGN17_13445</name>
</gene>
<dbReference type="Proteomes" id="UP001160625">
    <property type="component" value="Unassembled WGS sequence"/>
</dbReference>
<dbReference type="RefSeq" id="WP_281044981.1">
    <property type="nucleotide sequence ID" value="NZ_JARYGZ010000001.1"/>
</dbReference>
<organism evidence="2 3">
    <name type="scientific">Sphingomonas oryzagri</name>
    <dbReference type="NCBI Taxonomy" id="3042314"/>
    <lineage>
        <taxon>Bacteria</taxon>
        <taxon>Pseudomonadati</taxon>
        <taxon>Pseudomonadota</taxon>
        <taxon>Alphaproteobacteria</taxon>
        <taxon>Sphingomonadales</taxon>
        <taxon>Sphingomonadaceae</taxon>
        <taxon>Sphingomonas</taxon>
    </lineage>
</organism>
<feature type="domain" description="Surface-adhesin protein E-like" evidence="1">
    <location>
        <begin position="27"/>
        <end position="132"/>
    </location>
</feature>
<evidence type="ECO:0000313" key="3">
    <source>
        <dbReference type="Proteomes" id="UP001160625"/>
    </source>
</evidence>
<keyword evidence="3" id="KW-1185">Reference proteome</keyword>
<name>A0ABT6N383_9SPHN</name>
<dbReference type="Pfam" id="PF16747">
    <property type="entry name" value="Adhesin_E"/>
    <property type="match status" value="1"/>
</dbReference>
<evidence type="ECO:0000313" key="2">
    <source>
        <dbReference type="EMBL" id="MDH7639734.1"/>
    </source>
</evidence>
<dbReference type="InterPro" id="IPR031939">
    <property type="entry name" value="Adhesin_E-like"/>
</dbReference>
<dbReference type="EMBL" id="JARYGZ010000001">
    <property type="protein sequence ID" value="MDH7639734.1"/>
    <property type="molecule type" value="Genomic_DNA"/>
</dbReference>
<protein>
    <recommendedName>
        <fullName evidence="1">Surface-adhesin protein E-like domain-containing protein</fullName>
    </recommendedName>
</protein>